<proteinExistence type="predicted"/>
<dbReference type="PANTHER" id="PTHR33734">
    <property type="entry name" value="LYSM DOMAIN-CONTAINING GPI-ANCHORED PROTEIN 2"/>
    <property type="match status" value="1"/>
</dbReference>
<organism evidence="2 3">
    <name type="scientific">Candidatus Fimihabitans intestinipullorum</name>
    <dbReference type="NCBI Taxonomy" id="2840820"/>
    <lineage>
        <taxon>Bacteria</taxon>
        <taxon>Bacillati</taxon>
        <taxon>Mycoplasmatota</taxon>
        <taxon>Mycoplasmatota incertae sedis</taxon>
        <taxon>Candidatus Fimihabitans</taxon>
    </lineage>
</organism>
<dbReference type="GO" id="GO:0009253">
    <property type="term" value="P:peptidoglycan catabolic process"/>
    <property type="evidence" value="ECO:0007669"/>
    <property type="project" value="InterPro"/>
</dbReference>
<dbReference type="SUPFAM" id="SSF54106">
    <property type="entry name" value="LysM domain"/>
    <property type="match status" value="4"/>
</dbReference>
<evidence type="ECO:0000313" key="3">
    <source>
        <dbReference type="Proteomes" id="UP000824087"/>
    </source>
</evidence>
<comment type="caution">
    <text evidence="2">The sequence shown here is derived from an EMBL/GenBank/DDBJ whole genome shotgun (WGS) entry which is preliminary data.</text>
</comment>
<dbReference type="SMART" id="SM00257">
    <property type="entry name" value="LysM"/>
    <property type="match status" value="4"/>
</dbReference>
<dbReference type="CDD" id="cd00118">
    <property type="entry name" value="LysM"/>
    <property type="match status" value="4"/>
</dbReference>
<dbReference type="PROSITE" id="PS51782">
    <property type="entry name" value="LYSM"/>
    <property type="match status" value="4"/>
</dbReference>
<dbReference type="GO" id="GO:0008745">
    <property type="term" value="F:N-acetylmuramoyl-L-alanine amidase activity"/>
    <property type="evidence" value="ECO:0007669"/>
    <property type="project" value="InterPro"/>
</dbReference>
<feature type="domain" description="LysM" evidence="1">
    <location>
        <begin position="273"/>
        <end position="316"/>
    </location>
</feature>
<feature type="domain" description="LysM" evidence="1">
    <location>
        <begin position="216"/>
        <end position="259"/>
    </location>
</feature>
<name>A0A9D1HU77_9BACT</name>
<evidence type="ECO:0000259" key="1">
    <source>
        <dbReference type="PROSITE" id="PS51782"/>
    </source>
</evidence>
<dbReference type="InterPro" id="IPR018392">
    <property type="entry name" value="LysM"/>
</dbReference>
<dbReference type="Gene3D" id="3.40.630.40">
    <property type="entry name" value="Zn-dependent exopeptidases"/>
    <property type="match status" value="1"/>
</dbReference>
<dbReference type="AlphaFoldDB" id="A0A9D1HU77"/>
<dbReference type="GO" id="GO:0008932">
    <property type="term" value="F:lytic endotransglycosylase activity"/>
    <property type="evidence" value="ECO:0007669"/>
    <property type="project" value="TreeGrafter"/>
</dbReference>
<feature type="domain" description="LysM" evidence="1">
    <location>
        <begin position="158"/>
        <end position="201"/>
    </location>
</feature>
<sequence>MYERFKELGIPVYITRDEDETLSPTERVKRILNAFGNREDVIVISNHINADATTADGAEVIYALRNNDVLSSLILEELQKAGQNIRYAYQRKLPSNQSKDYYFIHRDTGVTQPVIVEYGFLDSNKDDPEQLKNNYKLYAEAVVTAVLRYLGIEGQQPGTYTVKSGDSLWSIAKRYNVTVDALKSANKLTTNVLSIGQVLKIPGPVVDDNNGIETEIIYVVAPGDSLWAIARQYGVTVDQLKQANNLVNDLLNVGMELKIPTKSTIPPTNEMEVIYTVKPGDSLYRIALENNITVDQLKKYNNLTSDMLLIGQKLRIPSATQTVYVVKAGDSLWSIANRYGTTIDALRRKNNLTTDILSIGQRLYI</sequence>
<dbReference type="CDD" id="cd02696">
    <property type="entry name" value="MurNAc-LAA"/>
    <property type="match status" value="1"/>
</dbReference>
<dbReference type="Proteomes" id="UP000824087">
    <property type="component" value="Unassembled WGS sequence"/>
</dbReference>
<protein>
    <submittedName>
        <fullName evidence="2">LysM peptidoglycan-binding domain-containing protein</fullName>
    </submittedName>
</protein>
<dbReference type="EMBL" id="DVML01000022">
    <property type="protein sequence ID" value="HIU22624.1"/>
    <property type="molecule type" value="Genomic_DNA"/>
</dbReference>
<dbReference type="PANTHER" id="PTHR33734:SF22">
    <property type="entry name" value="MEMBRANE-BOUND LYTIC MUREIN TRANSGLYCOSYLASE D"/>
    <property type="match status" value="1"/>
</dbReference>
<dbReference type="Gene3D" id="3.10.350.10">
    <property type="entry name" value="LysM domain"/>
    <property type="match status" value="4"/>
</dbReference>
<reference evidence="2" key="2">
    <citation type="journal article" date="2021" name="PeerJ">
        <title>Extensive microbial diversity within the chicken gut microbiome revealed by metagenomics and culture.</title>
        <authorList>
            <person name="Gilroy R."/>
            <person name="Ravi A."/>
            <person name="Getino M."/>
            <person name="Pursley I."/>
            <person name="Horton D.L."/>
            <person name="Alikhan N.F."/>
            <person name="Baker D."/>
            <person name="Gharbi K."/>
            <person name="Hall N."/>
            <person name="Watson M."/>
            <person name="Adriaenssens E.M."/>
            <person name="Foster-Nyarko E."/>
            <person name="Jarju S."/>
            <person name="Secka A."/>
            <person name="Antonio M."/>
            <person name="Oren A."/>
            <person name="Chaudhuri R.R."/>
            <person name="La Ragione R."/>
            <person name="Hildebrand F."/>
            <person name="Pallen M.J."/>
        </authorList>
    </citation>
    <scope>NUCLEOTIDE SEQUENCE</scope>
    <source>
        <strain evidence="2">CHK197-8231</strain>
    </source>
</reference>
<reference evidence="2" key="1">
    <citation type="submission" date="2020-10" db="EMBL/GenBank/DDBJ databases">
        <authorList>
            <person name="Gilroy R."/>
        </authorList>
    </citation>
    <scope>NUCLEOTIDE SEQUENCE</scope>
    <source>
        <strain evidence="2">CHK197-8231</strain>
    </source>
</reference>
<accession>A0A9D1HU77</accession>
<dbReference type="InterPro" id="IPR002508">
    <property type="entry name" value="MurNAc-LAA_cat"/>
</dbReference>
<evidence type="ECO:0000313" key="2">
    <source>
        <dbReference type="EMBL" id="HIU22624.1"/>
    </source>
</evidence>
<dbReference type="Pfam" id="PF01476">
    <property type="entry name" value="LysM"/>
    <property type="match status" value="4"/>
</dbReference>
<gene>
    <name evidence="2" type="ORF">IAD49_03485</name>
</gene>
<dbReference type="InterPro" id="IPR036779">
    <property type="entry name" value="LysM_dom_sf"/>
</dbReference>
<feature type="domain" description="LysM" evidence="1">
    <location>
        <begin position="322"/>
        <end position="365"/>
    </location>
</feature>
<dbReference type="SUPFAM" id="SSF53187">
    <property type="entry name" value="Zn-dependent exopeptidases"/>
    <property type="match status" value="1"/>
</dbReference>
<dbReference type="Pfam" id="PF01520">
    <property type="entry name" value="Amidase_3"/>
    <property type="match status" value="1"/>
</dbReference>